<evidence type="ECO:0000313" key="9">
    <source>
        <dbReference type="Proteomes" id="UP000283374"/>
    </source>
</evidence>
<feature type="transmembrane region" description="Helical" evidence="6">
    <location>
        <begin position="25"/>
        <end position="49"/>
    </location>
</feature>
<name>A0A413RQS0_9CELL</name>
<dbReference type="Proteomes" id="UP000283374">
    <property type="component" value="Unassembled WGS sequence"/>
</dbReference>
<feature type="transmembrane region" description="Helical" evidence="6">
    <location>
        <begin position="56"/>
        <end position="73"/>
    </location>
</feature>
<dbReference type="RefSeq" id="WP_199721461.1">
    <property type="nucleotide sequence ID" value="NZ_QWKP01000092.1"/>
</dbReference>
<dbReference type="Pfam" id="PF06271">
    <property type="entry name" value="RDD"/>
    <property type="match status" value="1"/>
</dbReference>
<evidence type="ECO:0000256" key="4">
    <source>
        <dbReference type="ARBA" id="ARBA00022989"/>
    </source>
</evidence>
<keyword evidence="3 6" id="KW-0812">Transmembrane</keyword>
<accession>A0A413RQS0</accession>
<comment type="caution">
    <text evidence="8">The sequence shown here is derived from an EMBL/GenBank/DDBJ whole genome shotgun (WGS) entry which is preliminary data.</text>
</comment>
<dbReference type="InterPro" id="IPR010432">
    <property type="entry name" value="RDD"/>
</dbReference>
<dbReference type="InterPro" id="IPR051791">
    <property type="entry name" value="Pra-immunoreactive"/>
</dbReference>
<evidence type="ECO:0000259" key="7">
    <source>
        <dbReference type="Pfam" id="PF06271"/>
    </source>
</evidence>
<feature type="non-terminal residue" evidence="8">
    <location>
        <position position="183"/>
    </location>
</feature>
<feature type="transmembrane region" description="Helical" evidence="6">
    <location>
        <begin position="109"/>
        <end position="131"/>
    </location>
</feature>
<evidence type="ECO:0000256" key="2">
    <source>
        <dbReference type="ARBA" id="ARBA00022475"/>
    </source>
</evidence>
<dbReference type="AlphaFoldDB" id="A0A413RQS0"/>
<feature type="domain" description="RDD" evidence="7">
    <location>
        <begin position="18"/>
        <end position="146"/>
    </location>
</feature>
<evidence type="ECO:0000313" key="8">
    <source>
        <dbReference type="EMBL" id="RHA44329.1"/>
    </source>
</evidence>
<gene>
    <name evidence="8" type="ORF">D1825_01850</name>
</gene>
<sequence length="183" mass="18115">MSSTTFEGTGVAVTPGTVAPIGGRVLAYLIDGLVAALAYGIGVGIGIAVDSSSARLVAPLALAGLVGIGQWVAESYTGATAGGWLLGYRTVSARTARPAGLLAILVRQLVVAAGAIACFVGQIVVVASGAWDNGPAQRGWHDKAAGTLVLRASALRPRKPGGAGAWNQAVERAVGSAPPPPAP</sequence>
<dbReference type="GO" id="GO:0005886">
    <property type="term" value="C:plasma membrane"/>
    <property type="evidence" value="ECO:0007669"/>
    <property type="project" value="UniProtKB-SubCell"/>
</dbReference>
<reference evidence="8 9" key="1">
    <citation type="submission" date="2018-08" db="EMBL/GenBank/DDBJ databases">
        <title>Cellulomonas rhizosphaerae sp. nov., a novel actinomycete isolated from soil.</title>
        <authorList>
            <person name="Tian Y."/>
        </authorList>
    </citation>
    <scope>NUCLEOTIDE SEQUENCE [LARGE SCALE GENOMIC DNA]</scope>
    <source>
        <strain evidence="8 9">NEAU-TCZ24</strain>
    </source>
</reference>
<protein>
    <submittedName>
        <fullName evidence="8">RDD family protein</fullName>
    </submittedName>
</protein>
<organism evidence="8 9">
    <name type="scientific">Cellulomonas rhizosphaerae</name>
    <dbReference type="NCBI Taxonomy" id="2293719"/>
    <lineage>
        <taxon>Bacteria</taxon>
        <taxon>Bacillati</taxon>
        <taxon>Actinomycetota</taxon>
        <taxon>Actinomycetes</taxon>
        <taxon>Micrococcales</taxon>
        <taxon>Cellulomonadaceae</taxon>
        <taxon>Cellulomonas</taxon>
    </lineage>
</organism>
<evidence type="ECO:0000256" key="6">
    <source>
        <dbReference type="SAM" id="Phobius"/>
    </source>
</evidence>
<proteinExistence type="predicted"/>
<evidence type="ECO:0000256" key="5">
    <source>
        <dbReference type="ARBA" id="ARBA00023136"/>
    </source>
</evidence>
<evidence type="ECO:0000256" key="3">
    <source>
        <dbReference type="ARBA" id="ARBA00022692"/>
    </source>
</evidence>
<keyword evidence="5 6" id="KW-0472">Membrane</keyword>
<comment type="subcellular location">
    <subcellularLocation>
        <location evidence="1">Cell membrane</location>
        <topology evidence="1">Multi-pass membrane protein</topology>
    </subcellularLocation>
</comment>
<keyword evidence="4 6" id="KW-1133">Transmembrane helix</keyword>
<keyword evidence="9" id="KW-1185">Reference proteome</keyword>
<dbReference type="PANTHER" id="PTHR36115:SF6">
    <property type="entry name" value="PROLINE-RICH ANTIGEN HOMOLOG"/>
    <property type="match status" value="1"/>
</dbReference>
<dbReference type="EMBL" id="QWKP01000092">
    <property type="protein sequence ID" value="RHA44329.1"/>
    <property type="molecule type" value="Genomic_DNA"/>
</dbReference>
<dbReference type="PANTHER" id="PTHR36115">
    <property type="entry name" value="PROLINE-RICH ANTIGEN HOMOLOG-RELATED"/>
    <property type="match status" value="1"/>
</dbReference>
<keyword evidence="2" id="KW-1003">Cell membrane</keyword>
<evidence type="ECO:0000256" key="1">
    <source>
        <dbReference type="ARBA" id="ARBA00004651"/>
    </source>
</evidence>